<proteinExistence type="predicted"/>
<evidence type="ECO:0008006" key="4">
    <source>
        <dbReference type="Google" id="ProtNLM"/>
    </source>
</evidence>
<protein>
    <recommendedName>
        <fullName evidence="4">Lipoprotein LppI</fullName>
    </recommendedName>
</protein>
<reference evidence="3" key="1">
    <citation type="submission" date="2016-04" db="EMBL/GenBank/DDBJ databases">
        <authorList>
            <person name="Strapagiel D."/>
            <person name="Borowka P."/>
            <person name="Marciniak B."/>
            <person name="Bakula Z."/>
            <person name="Van Ingen J."/>
            <person name="Safianowska A."/>
            <person name="Dziadek J."/>
            <person name="Jagielski T."/>
        </authorList>
    </citation>
    <scope>NUCLEOTIDE SEQUENCE [LARGE SCALE GENOMIC DNA]</scope>
    <source>
        <strain evidence="3">1010001458</strain>
    </source>
</reference>
<sequence length="233" mass="23042">MRIAVLVAVPLLVAGCSHDIGGQPGHSPTSSATSPTSAASPPTSKPPAGSAPPAAGSAAPAAGAPISAVVAWIEAGRPADPTRYHSASRDGVTTELGDDIAFTAPAGKASCLTDAKHTGSALTCLVSLTNPPPAPATAYGEWKGGWVDFDGVKLQVGASRGDPGPFVNGNGPELADGDSLSFGDYRCRAGQAGLLCVNYAHQSAVRLSAGGVEPFGCLRSVPPPDGVGTAFSC</sequence>
<comment type="caution">
    <text evidence="2">The sequence shown here is derived from an EMBL/GenBank/DDBJ whole genome shotgun (WGS) entry which is preliminary data.</text>
</comment>
<gene>
    <name evidence="2" type="ORF">A4G28_01705</name>
</gene>
<feature type="compositionally biased region" description="Low complexity" evidence="1">
    <location>
        <begin position="27"/>
        <end position="59"/>
    </location>
</feature>
<feature type="region of interest" description="Disordered" evidence="1">
    <location>
        <begin position="22"/>
        <end position="59"/>
    </location>
</feature>
<name>A0A163YM96_9MYCO</name>
<evidence type="ECO:0000313" key="3">
    <source>
        <dbReference type="Proteomes" id="UP000077342"/>
    </source>
</evidence>
<keyword evidence="3" id="KW-1185">Reference proteome</keyword>
<dbReference type="RefSeq" id="WP_075511731.1">
    <property type="nucleotide sequence ID" value="NZ_LWCI01000124.1"/>
</dbReference>
<evidence type="ECO:0000313" key="2">
    <source>
        <dbReference type="EMBL" id="KZS60574.1"/>
    </source>
</evidence>
<accession>A0A163YM96</accession>
<organism evidence="2 3">
    <name type="scientific">Mycobacterium ostraviense</name>
    <dbReference type="NCBI Taxonomy" id="2738409"/>
    <lineage>
        <taxon>Bacteria</taxon>
        <taxon>Bacillati</taxon>
        <taxon>Actinomycetota</taxon>
        <taxon>Actinomycetes</taxon>
        <taxon>Mycobacteriales</taxon>
        <taxon>Mycobacteriaceae</taxon>
        <taxon>Mycobacterium</taxon>
    </lineage>
</organism>
<evidence type="ECO:0000256" key="1">
    <source>
        <dbReference type="SAM" id="MobiDB-lite"/>
    </source>
</evidence>
<dbReference type="AlphaFoldDB" id="A0A163YM96"/>
<dbReference type="Proteomes" id="UP000077342">
    <property type="component" value="Unassembled WGS sequence"/>
</dbReference>
<dbReference type="PROSITE" id="PS51257">
    <property type="entry name" value="PROKAR_LIPOPROTEIN"/>
    <property type="match status" value="1"/>
</dbReference>
<dbReference type="EMBL" id="LWCI01000124">
    <property type="protein sequence ID" value="KZS60574.1"/>
    <property type="molecule type" value="Genomic_DNA"/>
</dbReference>